<dbReference type="InterPro" id="IPR016181">
    <property type="entry name" value="Acyl_CoA_acyltransferase"/>
</dbReference>
<dbReference type="AlphaFoldDB" id="A0A1M7AEQ9"/>
<dbReference type="SUPFAM" id="SSF55729">
    <property type="entry name" value="Acyl-CoA N-acyltransferases (Nat)"/>
    <property type="match status" value="1"/>
</dbReference>
<proteinExistence type="predicted"/>
<reference evidence="3 4" key="1">
    <citation type="submission" date="2016-11" db="EMBL/GenBank/DDBJ databases">
        <authorList>
            <person name="Jaros S."/>
            <person name="Januszkiewicz K."/>
            <person name="Wedrychowicz H."/>
        </authorList>
    </citation>
    <scope>NUCLEOTIDE SEQUENCE [LARGE SCALE GENOMIC DNA]</scope>
    <source>
        <strain evidence="3 4">DSM 22153</strain>
    </source>
</reference>
<evidence type="ECO:0000256" key="1">
    <source>
        <dbReference type="SAM" id="MobiDB-lite"/>
    </source>
</evidence>
<organism evidence="3 4">
    <name type="scientific">Roseibium suaedae</name>
    <dbReference type="NCBI Taxonomy" id="735517"/>
    <lineage>
        <taxon>Bacteria</taxon>
        <taxon>Pseudomonadati</taxon>
        <taxon>Pseudomonadota</taxon>
        <taxon>Alphaproteobacteria</taxon>
        <taxon>Hyphomicrobiales</taxon>
        <taxon>Stappiaceae</taxon>
        <taxon>Roseibium</taxon>
    </lineage>
</organism>
<dbReference type="EMBL" id="FRBW01000001">
    <property type="protein sequence ID" value="SHL41218.1"/>
    <property type="molecule type" value="Genomic_DNA"/>
</dbReference>
<feature type="region of interest" description="Disordered" evidence="1">
    <location>
        <begin position="1"/>
        <end position="24"/>
    </location>
</feature>
<evidence type="ECO:0000259" key="2">
    <source>
        <dbReference type="Pfam" id="PF13480"/>
    </source>
</evidence>
<dbReference type="STRING" id="735517.SAMN05444272_0522"/>
<sequence>MQATQPDLAYSFPDEPSQARSGESDCFEIKVHAAPAREEMEQLWARLPGGSASTPFQTIGFFEAFQRNMLTSSSDRFEIHEIRQAETGETVMLVPLHRSRRGPLRIASIPDLGLADQSGPIISNNLHLSTTQAQVIWLQLTKSLTNVDLIMIRNIVPKLGSHLSPLYQLACARDEATMLMLALAPEGEQEFWRTRPVFKEIRQKNRKLDAQGVRLVEVRAVEDRLEIIEMIREQRRIRFEAMGRPNSLEFPGRVGFYKDIASLRSYDSNAVFLALRTDTEIAAAVMTFINQDMLNGVLIAIGDEKWHRMSPGVVLFARTMDWAKANGIRQFSFGTGMQDYKQRFGPQEVLLKRIQLPLTRIGKCALKLHRVKQTLRNYLRKENGG</sequence>
<protein>
    <submittedName>
        <fullName evidence="3">Acetyltransferase involved in cellulose biosynthesis, CelD/BcsL family</fullName>
    </submittedName>
</protein>
<dbReference type="InterPro" id="IPR038740">
    <property type="entry name" value="BioF2-like_GNAT_dom"/>
</dbReference>
<feature type="domain" description="BioF2-like acetyltransferase" evidence="2">
    <location>
        <begin position="199"/>
        <end position="342"/>
    </location>
</feature>
<dbReference type="GO" id="GO:0016740">
    <property type="term" value="F:transferase activity"/>
    <property type="evidence" value="ECO:0007669"/>
    <property type="project" value="UniProtKB-KW"/>
</dbReference>
<keyword evidence="3" id="KW-0808">Transferase</keyword>
<evidence type="ECO:0000313" key="3">
    <source>
        <dbReference type="EMBL" id="SHL41218.1"/>
    </source>
</evidence>
<dbReference type="Pfam" id="PF13480">
    <property type="entry name" value="Acetyltransf_6"/>
    <property type="match status" value="1"/>
</dbReference>
<dbReference type="Gene3D" id="3.40.630.30">
    <property type="match status" value="1"/>
</dbReference>
<gene>
    <name evidence="3" type="ORF">SAMN05444272_0522</name>
</gene>
<name>A0A1M7AEQ9_9HYPH</name>
<evidence type="ECO:0000313" key="4">
    <source>
        <dbReference type="Proteomes" id="UP000186002"/>
    </source>
</evidence>
<keyword evidence="4" id="KW-1185">Reference proteome</keyword>
<dbReference type="Proteomes" id="UP000186002">
    <property type="component" value="Unassembled WGS sequence"/>
</dbReference>
<accession>A0A1M7AEQ9</accession>